<dbReference type="OrthoDB" id="1882119at2759"/>
<dbReference type="PANTHER" id="PTHR36786">
    <property type="entry name" value="2-ISOPROPYLMALATE SYNTHASE"/>
    <property type="match status" value="1"/>
</dbReference>
<protein>
    <recommendedName>
        <fullName evidence="1">DUF7812 domain-containing protein</fullName>
    </recommendedName>
</protein>
<gene>
    <name evidence="2" type="ORF">GIB67_002761</name>
</gene>
<keyword evidence="3" id="KW-1185">Reference proteome</keyword>
<dbReference type="AlphaFoldDB" id="A0A7J7MPS8"/>
<reference evidence="2 3" key="1">
    <citation type="journal article" date="2020" name="IScience">
        <title>Genome Sequencing of the Endangered Kingdonia uniflora (Circaeasteraceae, Ranunculales) Reveals Potential Mechanisms of Evolutionary Specialization.</title>
        <authorList>
            <person name="Sun Y."/>
            <person name="Deng T."/>
            <person name="Zhang A."/>
            <person name="Moore M.J."/>
            <person name="Landis J.B."/>
            <person name="Lin N."/>
            <person name="Zhang H."/>
            <person name="Zhang X."/>
            <person name="Huang J."/>
            <person name="Zhang X."/>
            <person name="Sun H."/>
            <person name="Wang H."/>
        </authorList>
    </citation>
    <scope>NUCLEOTIDE SEQUENCE [LARGE SCALE GENOMIC DNA]</scope>
    <source>
        <strain evidence="2">TB1705</strain>
        <tissue evidence="2">Leaf</tissue>
    </source>
</reference>
<name>A0A7J7MPS8_9MAGN</name>
<dbReference type="EMBL" id="JACGCM010001298">
    <property type="protein sequence ID" value="KAF6156844.1"/>
    <property type="molecule type" value="Genomic_DNA"/>
</dbReference>
<evidence type="ECO:0000313" key="2">
    <source>
        <dbReference type="EMBL" id="KAF6156844.1"/>
    </source>
</evidence>
<feature type="domain" description="DUF7812" evidence="1">
    <location>
        <begin position="118"/>
        <end position="601"/>
    </location>
</feature>
<accession>A0A7J7MPS8</accession>
<evidence type="ECO:0000313" key="3">
    <source>
        <dbReference type="Proteomes" id="UP000541444"/>
    </source>
</evidence>
<dbReference type="Proteomes" id="UP000541444">
    <property type="component" value="Unassembled WGS sequence"/>
</dbReference>
<comment type="caution">
    <text evidence="2">The sequence shown here is derived from an EMBL/GenBank/DDBJ whole genome shotgun (WGS) entry which is preliminary data.</text>
</comment>
<organism evidence="2 3">
    <name type="scientific">Kingdonia uniflora</name>
    <dbReference type="NCBI Taxonomy" id="39325"/>
    <lineage>
        <taxon>Eukaryota</taxon>
        <taxon>Viridiplantae</taxon>
        <taxon>Streptophyta</taxon>
        <taxon>Embryophyta</taxon>
        <taxon>Tracheophyta</taxon>
        <taxon>Spermatophyta</taxon>
        <taxon>Magnoliopsida</taxon>
        <taxon>Ranunculales</taxon>
        <taxon>Circaeasteraceae</taxon>
        <taxon>Kingdonia</taxon>
    </lineage>
</organism>
<sequence length="795" mass="91639">MTQKDGCLPEVFRKLLDSLDSRNPEVLNPPFLKTLYYVLVQFSFDSSLDDSDFTVRSRQFGFSVNFSDVCSISNFLFDKLLKGFEQLFFRLGLVPVNAAFQQTNAHSKRWGSLLELTLLLRCSMVLLLLLEFDQKLLSDKCQILLMILRKLCSPDTILHFSRQLKGNGQHTISFKRSVVHEYTYAFDDGFTYFMEEFDDALTCYVHQSASPIPSTCSILEVFMDELLVHRQLRHYFMIVDNLSCTNEKLFVSHLIPGDSDAVLEVLAAHFLLLVSDESSFEKFLSKLFQWHREETLFDGLSLTAAMQLIGNSVLLSAPQVFQVYAISLVSRCFWLNMAPGNQTLDPKLTSRYLSVFERSVILYTRHLSSLQLDRAFHTSTVAEGLCDKRSDRGFGSSFDSCIQGVTYGNISLQVTKLADPWHHPVSETKSDLKDALVLYVKQNEHIIEDCHRDEIVSFVNFIISRTLYSGQGSTLLTNSGGEVTQEDIVLLASMIDLMSSSLLQTVQSGCQKTLNENSCFKEYEFIIGIISCFRQFSISPPIRKLLSGAAKHKESKLMLIHFVDLLLYSFAKGLEVLRNGCIFMIMTLMNLFIFQEGNLDEVKTLFCCHIGFLSPHFSDEVPQVVVMRPSSFRIASKIQKIKMINLRYVCLILAFDKLFLFWTRNETNTKYECFNLYLIYYPFILSFLNFSRTDTSERILLLKDVEESILNKEDDKTCNGKTYMQLRMKGHRKPSDFDDVVDFIECKQEKNYSSWLKDRAKYRNLIFKRRSVLKKKRSCNSMKRTKVGDILRRFQ</sequence>
<proteinExistence type="predicted"/>
<dbReference type="PANTHER" id="PTHR36786:SF1">
    <property type="entry name" value="2-ISOPROPYLMALATE SYNTHASE"/>
    <property type="match status" value="1"/>
</dbReference>
<evidence type="ECO:0000259" key="1">
    <source>
        <dbReference type="Pfam" id="PF25104"/>
    </source>
</evidence>
<dbReference type="Pfam" id="PF25104">
    <property type="entry name" value="DUF7812"/>
    <property type="match status" value="1"/>
</dbReference>
<dbReference type="InterPro" id="IPR056714">
    <property type="entry name" value="DUF7812"/>
</dbReference>